<feature type="compositionally biased region" description="Basic residues" evidence="1">
    <location>
        <begin position="263"/>
        <end position="272"/>
    </location>
</feature>
<keyword evidence="3" id="KW-0732">Signal</keyword>
<dbReference type="PANTHER" id="PTHR40622">
    <property type="match status" value="1"/>
</dbReference>
<dbReference type="AlphaFoldDB" id="A0A8E2E8R5"/>
<feature type="compositionally biased region" description="Basic residues" evidence="1">
    <location>
        <begin position="245"/>
        <end position="254"/>
    </location>
</feature>
<keyword evidence="6" id="KW-1185">Reference proteome</keyword>
<evidence type="ECO:0000259" key="4">
    <source>
        <dbReference type="Pfam" id="PF24854"/>
    </source>
</evidence>
<feature type="domain" description="DUF7728" evidence="4">
    <location>
        <begin position="45"/>
        <end position="184"/>
    </location>
</feature>
<evidence type="ECO:0000256" key="2">
    <source>
        <dbReference type="SAM" id="Phobius"/>
    </source>
</evidence>
<dbReference type="OrthoDB" id="5409353at2759"/>
<evidence type="ECO:0000256" key="3">
    <source>
        <dbReference type="SAM" id="SignalP"/>
    </source>
</evidence>
<organism evidence="5 6">
    <name type="scientific">Lepidopterella palustris CBS 459.81</name>
    <dbReference type="NCBI Taxonomy" id="1314670"/>
    <lineage>
        <taxon>Eukaryota</taxon>
        <taxon>Fungi</taxon>
        <taxon>Dikarya</taxon>
        <taxon>Ascomycota</taxon>
        <taxon>Pezizomycotina</taxon>
        <taxon>Dothideomycetes</taxon>
        <taxon>Pleosporomycetidae</taxon>
        <taxon>Mytilinidiales</taxon>
        <taxon>Argynnaceae</taxon>
        <taxon>Lepidopterella</taxon>
    </lineage>
</organism>
<proteinExistence type="predicted"/>
<dbReference type="Pfam" id="PF24854">
    <property type="entry name" value="DUF7728"/>
    <property type="match status" value="1"/>
</dbReference>
<name>A0A8E2E8R5_9PEZI</name>
<accession>A0A8E2E8R5</accession>
<keyword evidence="2" id="KW-0472">Membrane</keyword>
<feature type="non-terminal residue" evidence="5">
    <location>
        <position position="1"/>
    </location>
</feature>
<keyword evidence="2" id="KW-1133">Transmembrane helix</keyword>
<feature type="transmembrane region" description="Helical" evidence="2">
    <location>
        <begin position="282"/>
        <end position="315"/>
    </location>
</feature>
<gene>
    <name evidence="5" type="ORF">K432DRAFT_263932</name>
</gene>
<dbReference type="Proteomes" id="UP000250266">
    <property type="component" value="Unassembled WGS sequence"/>
</dbReference>
<dbReference type="EMBL" id="KV745006">
    <property type="protein sequence ID" value="OCK79437.1"/>
    <property type="molecule type" value="Genomic_DNA"/>
</dbReference>
<evidence type="ECO:0000256" key="1">
    <source>
        <dbReference type="SAM" id="MobiDB-lite"/>
    </source>
</evidence>
<keyword evidence="2" id="KW-0812">Transmembrane</keyword>
<sequence>MLFRSFGLCATFALAAQSIMIPPTVGIESITDDNSIETLGAEAFKQTVKVDCPSCPIAAGDKILQWTEDLGNSFLIDFEVGQNQDTLDISGVQLYPPVFGHFANPFYITQVDSKSDKRLRLRVTGYAFHYNSGETISEAGTELLPMTFRITSIESQSVSPPALTIFILKDVSGHIMIASIKPAEAAAEASPKEQTKECKDWPLLCKWKSILADKLNGIKTSLEKGCHKTNPMRPDATGKPPHVTRPGRPHHRPQHHEGEEGRHHKHHGHGDRHRHHAFVRRIFLNIVFPVIIGIFAGAFTYLIGMAIGTCIALVWAKLRGARPGQYESVAQDEEQGNDDAKGSDKEVYCELPDYQGEAPPVYEEATEKEV</sequence>
<dbReference type="InterPro" id="IPR056145">
    <property type="entry name" value="DUF7728"/>
</dbReference>
<evidence type="ECO:0000313" key="5">
    <source>
        <dbReference type="EMBL" id="OCK79437.1"/>
    </source>
</evidence>
<feature type="signal peptide" evidence="3">
    <location>
        <begin position="1"/>
        <end position="26"/>
    </location>
</feature>
<feature type="region of interest" description="Disordered" evidence="1">
    <location>
        <begin position="223"/>
        <end position="272"/>
    </location>
</feature>
<dbReference type="PANTHER" id="PTHR40622:SF1">
    <property type="match status" value="1"/>
</dbReference>
<protein>
    <recommendedName>
        <fullName evidence="4">DUF7728 domain-containing protein</fullName>
    </recommendedName>
</protein>
<evidence type="ECO:0000313" key="6">
    <source>
        <dbReference type="Proteomes" id="UP000250266"/>
    </source>
</evidence>
<reference evidence="5 6" key="1">
    <citation type="journal article" date="2016" name="Nat. Commun.">
        <title>Ectomycorrhizal ecology is imprinted in the genome of the dominant symbiotic fungus Cenococcum geophilum.</title>
        <authorList>
            <consortium name="DOE Joint Genome Institute"/>
            <person name="Peter M."/>
            <person name="Kohler A."/>
            <person name="Ohm R.A."/>
            <person name="Kuo A."/>
            <person name="Krutzmann J."/>
            <person name="Morin E."/>
            <person name="Arend M."/>
            <person name="Barry K.W."/>
            <person name="Binder M."/>
            <person name="Choi C."/>
            <person name="Clum A."/>
            <person name="Copeland A."/>
            <person name="Grisel N."/>
            <person name="Haridas S."/>
            <person name="Kipfer T."/>
            <person name="LaButti K."/>
            <person name="Lindquist E."/>
            <person name="Lipzen A."/>
            <person name="Maire R."/>
            <person name="Meier B."/>
            <person name="Mihaltcheva S."/>
            <person name="Molinier V."/>
            <person name="Murat C."/>
            <person name="Poggeler S."/>
            <person name="Quandt C.A."/>
            <person name="Sperisen C."/>
            <person name="Tritt A."/>
            <person name="Tisserant E."/>
            <person name="Crous P.W."/>
            <person name="Henrissat B."/>
            <person name="Nehls U."/>
            <person name="Egli S."/>
            <person name="Spatafora J.W."/>
            <person name="Grigoriev I.V."/>
            <person name="Martin F.M."/>
        </authorList>
    </citation>
    <scope>NUCLEOTIDE SEQUENCE [LARGE SCALE GENOMIC DNA]</scope>
    <source>
        <strain evidence="5 6">CBS 459.81</strain>
    </source>
</reference>
<feature type="chain" id="PRO_5034328892" description="DUF7728 domain-containing protein" evidence="3">
    <location>
        <begin position="27"/>
        <end position="370"/>
    </location>
</feature>